<name>A0A922FKD0_CARIL</name>
<dbReference type="AlphaFoldDB" id="A0A922FKD0"/>
<evidence type="ECO:0000313" key="3">
    <source>
        <dbReference type="Proteomes" id="UP000811246"/>
    </source>
</evidence>
<comment type="caution">
    <text evidence="2">The sequence shown here is derived from an EMBL/GenBank/DDBJ whole genome shotgun (WGS) entry which is preliminary data.</text>
</comment>
<proteinExistence type="predicted"/>
<sequence>MGIIKLVAFVAGAWDLSFDVYAYAVVFMANICTASIVRIVSGLNTFGLMWCNGIICGPILLFLTSIRGDLQVTLNFPHTFSSGFQAVMVLSCIMAFSINYCGLLTIELGWLLFGGLPFDLLSMKCY</sequence>
<dbReference type="Proteomes" id="UP000811246">
    <property type="component" value="Chromosome 3"/>
</dbReference>
<evidence type="ECO:0000256" key="1">
    <source>
        <dbReference type="SAM" id="Phobius"/>
    </source>
</evidence>
<feature type="transmembrane region" description="Helical" evidence="1">
    <location>
        <begin position="47"/>
        <end position="66"/>
    </location>
</feature>
<gene>
    <name evidence="2" type="ORF">I3842_03G236000</name>
</gene>
<organism evidence="2 3">
    <name type="scientific">Carya illinoinensis</name>
    <name type="common">Pecan</name>
    <dbReference type="NCBI Taxonomy" id="32201"/>
    <lineage>
        <taxon>Eukaryota</taxon>
        <taxon>Viridiplantae</taxon>
        <taxon>Streptophyta</taxon>
        <taxon>Embryophyta</taxon>
        <taxon>Tracheophyta</taxon>
        <taxon>Spermatophyta</taxon>
        <taxon>Magnoliopsida</taxon>
        <taxon>eudicotyledons</taxon>
        <taxon>Gunneridae</taxon>
        <taxon>Pentapetalae</taxon>
        <taxon>rosids</taxon>
        <taxon>fabids</taxon>
        <taxon>Fagales</taxon>
        <taxon>Juglandaceae</taxon>
        <taxon>Carya</taxon>
    </lineage>
</organism>
<feature type="transmembrane region" description="Helical" evidence="1">
    <location>
        <begin position="20"/>
        <end position="40"/>
    </location>
</feature>
<keyword evidence="1" id="KW-0812">Transmembrane</keyword>
<dbReference type="EMBL" id="CM031827">
    <property type="protein sequence ID" value="KAG6723988.1"/>
    <property type="molecule type" value="Genomic_DNA"/>
</dbReference>
<evidence type="ECO:0000313" key="2">
    <source>
        <dbReference type="EMBL" id="KAG6723988.1"/>
    </source>
</evidence>
<feature type="transmembrane region" description="Helical" evidence="1">
    <location>
        <begin position="86"/>
        <end position="113"/>
    </location>
</feature>
<protein>
    <submittedName>
        <fullName evidence="2">Uncharacterized protein</fullName>
    </submittedName>
</protein>
<accession>A0A922FKD0</accession>
<keyword evidence="1" id="KW-0472">Membrane</keyword>
<reference evidence="2" key="1">
    <citation type="submission" date="2021-01" db="EMBL/GenBank/DDBJ databases">
        <authorList>
            <person name="Lovell J.T."/>
            <person name="Bentley N."/>
            <person name="Bhattarai G."/>
            <person name="Jenkins J.W."/>
            <person name="Sreedasyam A."/>
            <person name="Alarcon Y."/>
            <person name="Bock C."/>
            <person name="Boston L."/>
            <person name="Carlson J."/>
            <person name="Cervantes K."/>
            <person name="Clermont K."/>
            <person name="Krom N."/>
            <person name="Kubenka K."/>
            <person name="Mamidi S."/>
            <person name="Mattison C."/>
            <person name="Monteros M."/>
            <person name="Pisani C."/>
            <person name="Plott C."/>
            <person name="Rajasekar S."/>
            <person name="Rhein H.S."/>
            <person name="Rohla C."/>
            <person name="Song M."/>
            <person name="Hilaire R.S."/>
            <person name="Shu S."/>
            <person name="Wells L."/>
            <person name="Wang X."/>
            <person name="Webber J."/>
            <person name="Heerema R.J."/>
            <person name="Klein P."/>
            <person name="Conner P."/>
            <person name="Grauke L."/>
            <person name="Grimwood J."/>
            <person name="Schmutz J."/>
            <person name="Randall J.J."/>
        </authorList>
    </citation>
    <scope>NUCLEOTIDE SEQUENCE</scope>
    <source>
        <tissue evidence="2">Leaf</tissue>
    </source>
</reference>
<keyword evidence="1" id="KW-1133">Transmembrane helix</keyword>